<dbReference type="InterPro" id="IPR007210">
    <property type="entry name" value="ABC_Gly_betaine_transp_sub-bd"/>
</dbReference>
<feature type="signal peptide" evidence="1">
    <location>
        <begin position="1"/>
        <end position="21"/>
    </location>
</feature>
<keyword evidence="1" id="KW-0732">Signal</keyword>
<gene>
    <name evidence="3" type="ORF">SAMN04487943_108112</name>
</gene>
<keyword evidence="4" id="KW-1185">Reference proteome</keyword>
<dbReference type="STRING" id="334253.SAMN04487943_108112"/>
<dbReference type="PROSITE" id="PS51257">
    <property type="entry name" value="PROKAR_LIPOPROTEIN"/>
    <property type="match status" value="1"/>
</dbReference>
<evidence type="ECO:0000313" key="4">
    <source>
        <dbReference type="Proteomes" id="UP000198565"/>
    </source>
</evidence>
<feature type="chain" id="PRO_5039023773" evidence="1">
    <location>
        <begin position="22"/>
        <end position="303"/>
    </location>
</feature>
<proteinExistence type="predicted"/>
<dbReference type="Gene3D" id="3.40.190.10">
    <property type="entry name" value="Periplasmic binding protein-like II"/>
    <property type="match status" value="1"/>
</dbReference>
<dbReference type="Gene3D" id="3.40.190.120">
    <property type="entry name" value="Osmoprotection protein (prox), domain 2"/>
    <property type="match status" value="1"/>
</dbReference>
<dbReference type="RefSeq" id="WP_091484454.1">
    <property type="nucleotide sequence ID" value="NZ_FOTR01000008.1"/>
</dbReference>
<evidence type="ECO:0000259" key="2">
    <source>
        <dbReference type="Pfam" id="PF04069"/>
    </source>
</evidence>
<dbReference type="Proteomes" id="UP000198565">
    <property type="component" value="Unassembled WGS sequence"/>
</dbReference>
<dbReference type="EMBL" id="FOTR01000008">
    <property type="protein sequence ID" value="SFM13169.1"/>
    <property type="molecule type" value="Genomic_DNA"/>
</dbReference>
<evidence type="ECO:0000256" key="1">
    <source>
        <dbReference type="SAM" id="SignalP"/>
    </source>
</evidence>
<sequence length="303" mass="33864">MRKVMVASMLAVLLMFITACGGGTSADGGEVFEYGAQKNTDPKIMGQIVKLLIEDQTDHEVNITEDIPASPQVMSAIDQEDFDFATLYSGEVYNNHFDEDQVEYSTDPQKTLEQAQKLFGEKYDMKWYDSIGFSNQYSIAIKQSLADEHGIETMSDLGQIADQVTIGTDNSWIERENDGYEGYKEAYGYEFADARGMDVALMYAAIESGDVEAVTAYTVDPQIIEYNLTILEDDQNFFPPYDGSLVARNAVLDEYPGVAEILDSIVGTISTEEMTELIRLVDMEEQSTEDVARDFLQEKGMLE</sequence>
<dbReference type="AlphaFoldDB" id="A0A1I4NCH1"/>
<evidence type="ECO:0000313" key="3">
    <source>
        <dbReference type="EMBL" id="SFM13169.1"/>
    </source>
</evidence>
<dbReference type="GO" id="GO:0022857">
    <property type="term" value="F:transmembrane transporter activity"/>
    <property type="evidence" value="ECO:0007669"/>
    <property type="project" value="InterPro"/>
</dbReference>
<dbReference type="OrthoDB" id="9801163at2"/>
<accession>A0A1I4NCH1</accession>
<organism evidence="3 4">
    <name type="scientific">Gracilibacillus orientalis</name>
    <dbReference type="NCBI Taxonomy" id="334253"/>
    <lineage>
        <taxon>Bacteria</taxon>
        <taxon>Bacillati</taxon>
        <taxon>Bacillota</taxon>
        <taxon>Bacilli</taxon>
        <taxon>Bacillales</taxon>
        <taxon>Bacillaceae</taxon>
        <taxon>Gracilibacillus</taxon>
    </lineage>
</organism>
<dbReference type="GO" id="GO:0043190">
    <property type="term" value="C:ATP-binding cassette (ABC) transporter complex"/>
    <property type="evidence" value="ECO:0007669"/>
    <property type="project" value="InterPro"/>
</dbReference>
<dbReference type="Pfam" id="PF04069">
    <property type="entry name" value="OpuAC"/>
    <property type="match status" value="1"/>
</dbReference>
<protein>
    <submittedName>
        <fullName evidence="3">Osmoprotectant transport system substrate-binding protein</fullName>
    </submittedName>
</protein>
<reference evidence="4" key="1">
    <citation type="submission" date="2016-10" db="EMBL/GenBank/DDBJ databases">
        <authorList>
            <person name="Varghese N."/>
            <person name="Submissions S."/>
        </authorList>
    </citation>
    <scope>NUCLEOTIDE SEQUENCE [LARGE SCALE GENOMIC DNA]</scope>
    <source>
        <strain evidence="4">CGMCC 1.4250</strain>
    </source>
</reference>
<feature type="domain" description="ABC-type glycine betaine transport system substrate-binding" evidence="2">
    <location>
        <begin position="35"/>
        <end position="298"/>
    </location>
</feature>
<name>A0A1I4NCH1_9BACI</name>
<dbReference type="SUPFAM" id="SSF53850">
    <property type="entry name" value="Periplasmic binding protein-like II"/>
    <property type="match status" value="1"/>
</dbReference>